<dbReference type="EMBL" id="CM015721">
    <property type="protein sequence ID" value="KAF3694438.1"/>
    <property type="molecule type" value="Genomic_DNA"/>
</dbReference>
<feature type="region of interest" description="Disordered" evidence="1">
    <location>
        <begin position="275"/>
        <end position="324"/>
    </location>
</feature>
<dbReference type="InterPro" id="IPR026185">
    <property type="entry name" value="EPSTI1"/>
</dbReference>
<feature type="compositionally biased region" description="Basic and acidic residues" evidence="1">
    <location>
        <begin position="275"/>
        <end position="286"/>
    </location>
</feature>
<dbReference type="CDD" id="cd14279">
    <property type="entry name" value="CUE"/>
    <property type="match status" value="1"/>
</dbReference>
<accession>A0A6G1PWS5</accession>
<evidence type="ECO:0000256" key="1">
    <source>
        <dbReference type="SAM" id="MobiDB-lite"/>
    </source>
</evidence>
<feature type="compositionally biased region" description="Basic and acidic residues" evidence="1">
    <location>
        <begin position="159"/>
        <end position="224"/>
    </location>
</feature>
<gene>
    <name evidence="2" type="ORF">EXN66_Car010114</name>
</gene>
<feature type="region of interest" description="Disordered" evidence="1">
    <location>
        <begin position="21"/>
        <end position="117"/>
    </location>
</feature>
<feature type="compositionally biased region" description="Basic and acidic residues" evidence="1">
    <location>
        <begin position="36"/>
        <end position="51"/>
    </location>
</feature>
<sequence>MSHVLSVLSLKTRGVYSPHLLQSDILPFPGPGDGSQSEKSEAAEPQDERPPQGRSDPFGHNATPVNPERHAADSGNPQAADRQPRYSDGFTIIPPNQSRRSQMQTMAQKEEKDLQRWKETHRVTSVHMNPEMLGGNATLAEAREKQLASLRCCSVQKKLKQEDERRRKKQEEDEENERKKAEQRAKSERLEKKREQEQQRRREELQPDYLRRMENFLQSHERRAPGPLASSNATHTSSTSEASEGTQRQIPVKSTAEVQLEHQRVNSAWLDKLEAQARGGEREGVREQGASADFRHLPSTPTGHDAPMAPPKPDAEESCSSWMESADAEPDFDWALMKLMNSFPQYSKVSLEDILDQCDGDYDRAYMLLS</sequence>
<reference evidence="3" key="2">
    <citation type="submission" date="2019-02" db="EMBL/GenBank/DDBJ databases">
        <title>Opniocepnalus argus Var Kimnra genome.</title>
        <authorList>
            <person name="Zhou C."/>
            <person name="Xiao S."/>
        </authorList>
    </citation>
    <scope>NUCLEOTIDE SEQUENCE [LARGE SCALE GENOMIC DNA]</scope>
</reference>
<organism evidence="2 3">
    <name type="scientific">Channa argus</name>
    <name type="common">Northern snakehead</name>
    <name type="synonym">Ophicephalus argus</name>
    <dbReference type="NCBI Taxonomy" id="215402"/>
    <lineage>
        <taxon>Eukaryota</taxon>
        <taxon>Metazoa</taxon>
        <taxon>Chordata</taxon>
        <taxon>Craniata</taxon>
        <taxon>Vertebrata</taxon>
        <taxon>Euteleostomi</taxon>
        <taxon>Actinopterygii</taxon>
        <taxon>Neopterygii</taxon>
        <taxon>Teleostei</taxon>
        <taxon>Neoteleostei</taxon>
        <taxon>Acanthomorphata</taxon>
        <taxon>Anabantaria</taxon>
        <taxon>Anabantiformes</taxon>
        <taxon>Channoidei</taxon>
        <taxon>Channidae</taxon>
        <taxon>Channa</taxon>
    </lineage>
</organism>
<keyword evidence="3" id="KW-1185">Reference proteome</keyword>
<feature type="compositionally biased region" description="Low complexity" evidence="1">
    <location>
        <begin position="229"/>
        <end position="243"/>
    </location>
</feature>
<proteinExistence type="predicted"/>
<evidence type="ECO:0000313" key="2">
    <source>
        <dbReference type="EMBL" id="KAF3694438.1"/>
    </source>
</evidence>
<reference evidence="2 3" key="1">
    <citation type="submission" date="2019-02" db="EMBL/GenBank/DDBJ databases">
        <title>Opniocepnalus argus genome.</title>
        <authorList>
            <person name="Zhou C."/>
            <person name="Xiao S."/>
        </authorList>
    </citation>
    <scope>NUCLEOTIDE SEQUENCE [LARGE SCALE GENOMIC DNA]</scope>
    <source>
        <strain evidence="2">OARG1902GOOAL</strain>
        <tissue evidence="2">Muscle</tissue>
    </source>
</reference>
<dbReference type="PANTHER" id="PTHR22529:SF1">
    <property type="entry name" value="EPITHELIAL-STROMAL INTERACTION PROTEIN 1"/>
    <property type="match status" value="1"/>
</dbReference>
<dbReference type="Proteomes" id="UP000503349">
    <property type="component" value="Chromosome 10"/>
</dbReference>
<dbReference type="PANTHER" id="PTHR22529">
    <property type="entry name" value="EPITHELIAL-STROMAL INTERACTION PROTEIN 1"/>
    <property type="match status" value="1"/>
</dbReference>
<feature type="region of interest" description="Disordered" evidence="1">
    <location>
        <begin position="150"/>
        <end position="256"/>
    </location>
</feature>
<feature type="compositionally biased region" description="Basic and acidic residues" evidence="1">
    <location>
        <begin position="108"/>
        <end position="117"/>
    </location>
</feature>
<feature type="compositionally biased region" description="Polar residues" evidence="1">
    <location>
        <begin position="94"/>
        <end position="107"/>
    </location>
</feature>
<protein>
    <submittedName>
        <fullName evidence="2">Epithelial-stromal interaction protein 1</fullName>
    </submittedName>
</protein>
<name>A0A6G1PWS5_CHAAH</name>
<dbReference type="AlphaFoldDB" id="A0A6G1PWS5"/>
<evidence type="ECO:0000313" key="3">
    <source>
        <dbReference type="Proteomes" id="UP000503349"/>
    </source>
</evidence>